<evidence type="ECO:0000259" key="3">
    <source>
        <dbReference type="Pfam" id="PF00089"/>
    </source>
</evidence>
<evidence type="ECO:0000256" key="2">
    <source>
        <dbReference type="SAM" id="SignalP"/>
    </source>
</evidence>
<sequence length="294" mass="29337">MGNIRARGAAAAAALVLSGAVGCGPAATAGSSGGTAPSEVSTVVHDGATTEEDRRTVDAHWAGGGMAEVARADAKDNLVQPAWTGGGSIARTVGRLYASSGVGGGSGACTATVVGVRTVITAGHCVRTSTKGSPARAAAWDRNLYFVPGYQGGSGPHGGFTVRRVRMAEDWETDGRDVAMLEMNPGADGRNISDVVGAQPISFNAAPGAAGHFFGYPYTDRVLHCSGVTAWVAGTALVRIPCHMGVGSSGGPYLSGDPAVGSVVAVNISGDASVSYGTALGAFAQGLYQQSEHG</sequence>
<accession>A0ABQ3T3W9</accession>
<evidence type="ECO:0000256" key="1">
    <source>
        <dbReference type="ARBA" id="ARBA00022729"/>
    </source>
</evidence>
<comment type="caution">
    <text evidence="4">The sequence shown here is derived from an EMBL/GenBank/DDBJ whole genome shotgun (WGS) entry which is preliminary data.</text>
</comment>
<dbReference type="InterPro" id="IPR001254">
    <property type="entry name" value="Trypsin_dom"/>
</dbReference>
<dbReference type="EMBL" id="BNED01000003">
    <property type="protein sequence ID" value="GHI74700.1"/>
    <property type="molecule type" value="Genomic_DNA"/>
</dbReference>
<evidence type="ECO:0000313" key="5">
    <source>
        <dbReference type="Proteomes" id="UP000608522"/>
    </source>
</evidence>
<keyword evidence="5" id="KW-1185">Reference proteome</keyword>
<dbReference type="SUPFAM" id="SSF50494">
    <property type="entry name" value="Trypsin-like serine proteases"/>
    <property type="match status" value="1"/>
</dbReference>
<dbReference type="PROSITE" id="PS00134">
    <property type="entry name" value="TRYPSIN_HIS"/>
    <property type="match status" value="1"/>
</dbReference>
<dbReference type="Gene3D" id="2.40.10.10">
    <property type="entry name" value="Trypsin-like serine proteases"/>
    <property type="match status" value="2"/>
</dbReference>
<dbReference type="Pfam" id="PF00089">
    <property type="entry name" value="Trypsin"/>
    <property type="match status" value="1"/>
</dbReference>
<gene>
    <name evidence="4" type="ORF">Sspor_02610</name>
</gene>
<feature type="chain" id="PRO_5045591067" description="Peptidase S1 domain-containing protein" evidence="2">
    <location>
        <begin position="30"/>
        <end position="294"/>
    </location>
</feature>
<feature type="signal peptide" evidence="2">
    <location>
        <begin position="1"/>
        <end position="29"/>
    </location>
</feature>
<dbReference type="InterPro" id="IPR050966">
    <property type="entry name" value="Glutamyl_endopeptidase"/>
</dbReference>
<name>A0ABQ3T3W9_9ACTN</name>
<dbReference type="InterPro" id="IPR018114">
    <property type="entry name" value="TRYPSIN_HIS"/>
</dbReference>
<dbReference type="PANTHER" id="PTHR15462:SF8">
    <property type="entry name" value="SERINE PROTEASE"/>
    <property type="match status" value="1"/>
</dbReference>
<evidence type="ECO:0000313" key="4">
    <source>
        <dbReference type="EMBL" id="GHI74700.1"/>
    </source>
</evidence>
<protein>
    <recommendedName>
        <fullName evidence="3">Peptidase S1 domain-containing protein</fullName>
    </recommendedName>
</protein>
<dbReference type="InterPro" id="IPR009003">
    <property type="entry name" value="Peptidase_S1_PA"/>
</dbReference>
<dbReference type="PANTHER" id="PTHR15462">
    <property type="entry name" value="SERINE PROTEASE"/>
    <property type="match status" value="1"/>
</dbReference>
<keyword evidence="1 2" id="KW-0732">Signal</keyword>
<dbReference type="Proteomes" id="UP000608522">
    <property type="component" value="Unassembled WGS sequence"/>
</dbReference>
<dbReference type="InterPro" id="IPR043504">
    <property type="entry name" value="Peptidase_S1_PA_chymotrypsin"/>
</dbReference>
<proteinExistence type="predicted"/>
<feature type="domain" description="Peptidase S1" evidence="3">
    <location>
        <begin position="101"/>
        <end position="265"/>
    </location>
</feature>
<reference evidence="5" key="1">
    <citation type="submission" date="2023-07" db="EMBL/GenBank/DDBJ databases">
        <title>Whole genome shotgun sequence of Streptomyces spororaveus NBRC 15456.</title>
        <authorList>
            <person name="Komaki H."/>
            <person name="Tamura T."/>
        </authorList>
    </citation>
    <scope>NUCLEOTIDE SEQUENCE [LARGE SCALE GENOMIC DNA]</scope>
    <source>
        <strain evidence="5">NBRC 15456</strain>
    </source>
</reference>
<organism evidence="4 5">
    <name type="scientific">Streptomyces spororaveus</name>
    <dbReference type="NCBI Taxonomy" id="284039"/>
    <lineage>
        <taxon>Bacteria</taxon>
        <taxon>Bacillati</taxon>
        <taxon>Actinomycetota</taxon>
        <taxon>Actinomycetes</taxon>
        <taxon>Kitasatosporales</taxon>
        <taxon>Streptomycetaceae</taxon>
        <taxon>Streptomyces</taxon>
    </lineage>
</organism>
<dbReference type="PROSITE" id="PS51257">
    <property type="entry name" value="PROKAR_LIPOPROTEIN"/>
    <property type="match status" value="1"/>
</dbReference>